<keyword evidence="3" id="KW-1185">Reference proteome</keyword>
<keyword evidence="1" id="KW-0812">Transmembrane</keyword>
<sequence>MMFRMKLSRSRRKKLEEIEARIQETLSQIPAAVEAALPRSKSHKLAVTAAWVAGGVGVLTLGLLAGRELRVRYKMNRRTPYDYYAHAGDQTPDLEFGVGI</sequence>
<dbReference type="Proteomes" id="UP000182427">
    <property type="component" value="Chromosome I"/>
</dbReference>
<dbReference type="AlphaFoldDB" id="A0A1G7F2V5"/>
<proteinExistence type="predicted"/>
<feature type="transmembrane region" description="Helical" evidence="1">
    <location>
        <begin position="45"/>
        <end position="65"/>
    </location>
</feature>
<gene>
    <name evidence="2" type="ORF">SAMN05444167_0188</name>
</gene>
<reference evidence="2 3" key="1">
    <citation type="submission" date="2016-10" db="EMBL/GenBank/DDBJ databases">
        <authorList>
            <person name="de Groot N.N."/>
        </authorList>
    </citation>
    <scope>NUCLEOTIDE SEQUENCE [LARGE SCALE GENOMIC DNA]</scope>
    <source>
        <strain evidence="2 3">GAS232</strain>
    </source>
</reference>
<evidence type="ECO:0000256" key="1">
    <source>
        <dbReference type="SAM" id="Phobius"/>
    </source>
</evidence>
<organism evidence="2 3">
    <name type="scientific">Terriglobus roseus</name>
    <dbReference type="NCBI Taxonomy" id="392734"/>
    <lineage>
        <taxon>Bacteria</taxon>
        <taxon>Pseudomonadati</taxon>
        <taxon>Acidobacteriota</taxon>
        <taxon>Terriglobia</taxon>
        <taxon>Terriglobales</taxon>
        <taxon>Acidobacteriaceae</taxon>
        <taxon>Terriglobus</taxon>
    </lineage>
</organism>
<accession>A0A1G7F2V5</accession>
<evidence type="ECO:0000313" key="3">
    <source>
        <dbReference type="Proteomes" id="UP000182427"/>
    </source>
</evidence>
<protein>
    <submittedName>
        <fullName evidence="2">Uncharacterized protein</fullName>
    </submittedName>
</protein>
<keyword evidence="1" id="KW-1133">Transmembrane helix</keyword>
<name>A0A1G7F2V5_9BACT</name>
<evidence type="ECO:0000313" key="2">
    <source>
        <dbReference type="EMBL" id="SDE70076.1"/>
    </source>
</evidence>
<dbReference type="EMBL" id="LT629690">
    <property type="protein sequence ID" value="SDE70076.1"/>
    <property type="molecule type" value="Genomic_DNA"/>
</dbReference>
<keyword evidence="1" id="KW-0472">Membrane</keyword>